<sequence>MINLSAITRRFTVGDETVQALRGLDLSIAQGEYIAIMGPSGSGKSTLLNVLGLLDRPDSGHYLLDGSDVTGLDDDALALARREKIGFVFQSFHLVPRLSARENIELPMVLAGVDPAERAERVEVLLRDYGLTPRADHRPNQLSGGQCQRVAIARAMAMRPSLILADEPTGNLDRHTGQDVIALLEGLQAAGATLIVVTHDPELGRRAHRQLHMVDGEIVQDGN</sequence>
<evidence type="ECO:0000256" key="3">
    <source>
        <dbReference type="ARBA" id="ARBA00022741"/>
    </source>
</evidence>
<evidence type="ECO:0000259" key="5">
    <source>
        <dbReference type="PROSITE" id="PS50893"/>
    </source>
</evidence>
<keyword evidence="4 6" id="KW-0067">ATP-binding</keyword>
<dbReference type="SUPFAM" id="SSF52540">
    <property type="entry name" value="P-loop containing nucleoside triphosphate hydrolases"/>
    <property type="match status" value="1"/>
</dbReference>
<evidence type="ECO:0000313" key="6">
    <source>
        <dbReference type="EMBL" id="QSI79310.1"/>
    </source>
</evidence>
<dbReference type="SMART" id="SM00382">
    <property type="entry name" value="AAA"/>
    <property type="match status" value="1"/>
</dbReference>
<keyword evidence="3" id="KW-0547">Nucleotide-binding</keyword>
<dbReference type="CDD" id="cd03255">
    <property type="entry name" value="ABC_MJ0796_LolCDE_FtsE"/>
    <property type="match status" value="1"/>
</dbReference>
<dbReference type="InterPro" id="IPR017871">
    <property type="entry name" value="ABC_transporter-like_CS"/>
</dbReference>
<dbReference type="Gene3D" id="3.40.50.300">
    <property type="entry name" value="P-loop containing nucleotide triphosphate hydrolases"/>
    <property type="match status" value="1"/>
</dbReference>
<reference evidence="6 7" key="1">
    <citation type="submission" date="2021-02" db="EMBL/GenBank/DDBJ databases">
        <title>Niveibacterium changnyeongensis HC41.</title>
        <authorList>
            <person name="Kang M."/>
        </authorList>
    </citation>
    <scope>NUCLEOTIDE SEQUENCE [LARGE SCALE GENOMIC DNA]</scope>
    <source>
        <strain evidence="6 7">HC41</strain>
    </source>
</reference>
<accession>A0ABX7MC24</accession>
<dbReference type="InterPro" id="IPR015854">
    <property type="entry name" value="ABC_transpr_LolD-like"/>
</dbReference>
<name>A0ABX7MC24_9RHOO</name>
<dbReference type="Proteomes" id="UP000663570">
    <property type="component" value="Chromosome"/>
</dbReference>
<dbReference type="PROSITE" id="PS50893">
    <property type="entry name" value="ABC_TRANSPORTER_2"/>
    <property type="match status" value="1"/>
</dbReference>
<dbReference type="InterPro" id="IPR017911">
    <property type="entry name" value="MacB-like_ATP-bd"/>
</dbReference>
<dbReference type="EMBL" id="CP071060">
    <property type="protein sequence ID" value="QSI79310.1"/>
    <property type="molecule type" value="Genomic_DNA"/>
</dbReference>
<keyword evidence="2" id="KW-1003">Cell membrane</keyword>
<evidence type="ECO:0000256" key="1">
    <source>
        <dbReference type="ARBA" id="ARBA00022448"/>
    </source>
</evidence>
<evidence type="ECO:0000256" key="4">
    <source>
        <dbReference type="ARBA" id="ARBA00022840"/>
    </source>
</evidence>
<dbReference type="Pfam" id="PF00005">
    <property type="entry name" value="ABC_tran"/>
    <property type="match status" value="1"/>
</dbReference>
<dbReference type="PANTHER" id="PTHR24220:SF86">
    <property type="entry name" value="ABC TRANSPORTER ABCH.1"/>
    <property type="match status" value="1"/>
</dbReference>
<feature type="domain" description="ABC transporter" evidence="5">
    <location>
        <begin position="2"/>
        <end position="223"/>
    </location>
</feature>
<dbReference type="InterPro" id="IPR003593">
    <property type="entry name" value="AAA+_ATPase"/>
</dbReference>
<organism evidence="6 7">
    <name type="scientific">Niveibacterium microcysteis</name>
    <dbReference type="NCBI Taxonomy" id="2811415"/>
    <lineage>
        <taxon>Bacteria</taxon>
        <taxon>Pseudomonadati</taxon>
        <taxon>Pseudomonadota</taxon>
        <taxon>Betaproteobacteria</taxon>
        <taxon>Rhodocyclales</taxon>
        <taxon>Rhodocyclaceae</taxon>
        <taxon>Niveibacterium</taxon>
    </lineage>
</organism>
<dbReference type="GO" id="GO:0005524">
    <property type="term" value="F:ATP binding"/>
    <property type="evidence" value="ECO:0007669"/>
    <property type="project" value="UniProtKB-KW"/>
</dbReference>
<gene>
    <name evidence="6" type="ORF">JY500_20170</name>
</gene>
<dbReference type="PANTHER" id="PTHR24220">
    <property type="entry name" value="IMPORT ATP-BINDING PROTEIN"/>
    <property type="match status" value="1"/>
</dbReference>
<protein>
    <submittedName>
        <fullName evidence="6">ABC transporter ATP-binding protein</fullName>
    </submittedName>
</protein>
<keyword evidence="1" id="KW-0813">Transport</keyword>
<keyword evidence="2" id="KW-0472">Membrane</keyword>
<evidence type="ECO:0000256" key="2">
    <source>
        <dbReference type="ARBA" id="ARBA00022475"/>
    </source>
</evidence>
<proteinExistence type="predicted"/>
<keyword evidence="7" id="KW-1185">Reference proteome</keyword>
<evidence type="ECO:0000313" key="7">
    <source>
        <dbReference type="Proteomes" id="UP000663570"/>
    </source>
</evidence>
<dbReference type="InterPro" id="IPR027417">
    <property type="entry name" value="P-loop_NTPase"/>
</dbReference>
<dbReference type="InterPro" id="IPR003439">
    <property type="entry name" value="ABC_transporter-like_ATP-bd"/>
</dbReference>
<dbReference type="PROSITE" id="PS00211">
    <property type="entry name" value="ABC_TRANSPORTER_1"/>
    <property type="match status" value="1"/>
</dbReference>